<feature type="region of interest" description="Disordered" evidence="1">
    <location>
        <begin position="337"/>
        <end position="374"/>
    </location>
</feature>
<feature type="compositionally biased region" description="Polar residues" evidence="1">
    <location>
        <begin position="405"/>
        <end position="414"/>
    </location>
</feature>
<reference evidence="4" key="1">
    <citation type="submission" date="2023-10" db="EMBL/GenBank/DDBJ databases">
        <authorList>
            <person name="Hackl T."/>
        </authorList>
    </citation>
    <scope>NUCLEOTIDE SEQUENCE</scope>
</reference>
<name>A0AAI8VKP9_9PEZI</name>
<keyword evidence="5" id="KW-1185">Reference proteome</keyword>
<dbReference type="Gene3D" id="3.40.50.300">
    <property type="entry name" value="P-loop containing nucleotide triphosphate hydrolases"/>
    <property type="match status" value="1"/>
</dbReference>
<comment type="caution">
    <text evidence="4">The sequence shown here is derived from an EMBL/GenBank/DDBJ whole genome shotgun (WGS) entry which is preliminary data.</text>
</comment>
<evidence type="ECO:0000313" key="4">
    <source>
        <dbReference type="EMBL" id="CAJ2506729.1"/>
    </source>
</evidence>
<feature type="domain" description="G" evidence="2">
    <location>
        <begin position="526"/>
        <end position="648"/>
    </location>
</feature>
<protein>
    <submittedName>
        <fullName evidence="4">Uu.00g079150.m01.CDS01</fullName>
    </submittedName>
</protein>
<dbReference type="InterPro" id="IPR027417">
    <property type="entry name" value="P-loop_NTPase"/>
</dbReference>
<feature type="region of interest" description="Disordered" evidence="1">
    <location>
        <begin position="401"/>
        <end position="421"/>
    </location>
</feature>
<proteinExistence type="predicted"/>
<dbReference type="Proteomes" id="UP001295740">
    <property type="component" value="Unassembled WGS sequence"/>
</dbReference>
<sequence>MSAGPVKRVVVCVDGTWYDPHGAITRREGNNSNVYRIWASIKQGTFIRDDRPVKQVAHYEAGVGIEKQPVDAFNDDITTSAGCDGQVDKIFAYCCDQLSESTDELWLYGFSRGAYVVSVVADLLHQLSTLQFTGQKGFEMRLLSLTPFRQSTQKAANAAKLYRFLTAKALARQPLIHFAGLFDAIKVPRDQSKPDPPLLKSIRNVRHALALNENRRSFQPCPFGPVSLSHEELQQRSLIEAWFIGSHADLGGGSRDDGLSLYPLQWILLASREKGLVLDHASAESNINITEEPLGLVLPMEISQNSSEPPRPIKPWKFKYINGIEIEMLDLRASHRHGNLQTRNRNVLKKKSRKEKEKDDSSTPPLTPDADGLQVRKRSWKERLSIRSKLSKSLERKESDAKSILSMSTSTSTADVAEHRPRPHIVQINPGAALMSLFLGPRTVFQSHQLIGFLDSAPYGTIIHPSIYFVSDLYDRLGIADPLALFLDDLCTFRQDKFRRQGRVHVDPWRADLAADMGGYDLENCRVLVCGRAGVGKSTLINKVFGTIVTEESYNDHGVHDVDEGFEVDTFPGLIVHDSRGFQSGTTREIELLEQFVKKRASASDPEEKLSAIWFCIDVPSTRLVHEADKKIFEVLDKVAKAVPVIIVRTMKDRFINEHYGQAREELEDQGVTGEELDRRARALSQEKFLQVKEEDINQLEQKLGLEKDFAPFVYVSKRDLDSIKELVKQTVVLVPDDGARRNFVSAQIADLDPKISQALEETVRLLNYSNWSTMAGSAILVGSTISTPTISRMLCTRIIKCFGILNSVDKIDEVERIAQRVLWRNLGTFMTLNMGQIVGILGITAGLTFASVFGGIPVLASLPFATIPPAARMVTKCACDLILILAAAFSRKGKVVTKQDFQDASTQYCSKTVEGEASVRTRTHKDVDKLIPIISVKFYQPLSMTSMRTALQRLIVRHRFTLADAAVGEVEPVDGDTNDVRYMHEWKNLKDEAGDDDLASANLTDLEEKKKMLDELNRRPLGVLPVGDVEQKVLVTKHLAGLPGMTFRDKLAGGPAELQGTTVKEIHSTPVELP</sequence>
<evidence type="ECO:0000259" key="2">
    <source>
        <dbReference type="Pfam" id="PF01926"/>
    </source>
</evidence>
<dbReference type="EMBL" id="CAUWAG010000010">
    <property type="protein sequence ID" value="CAJ2506729.1"/>
    <property type="molecule type" value="Genomic_DNA"/>
</dbReference>
<dbReference type="GO" id="GO:0005525">
    <property type="term" value="F:GTP binding"/>
    <property type="evidence" value="ECO:0007669"/>
    <property type="project" value="InterPro"/>
</dbReference>
<dbReference type="AlphaFoldDB" id="A0AAI8VKP9"/>
<dbReference type="Pfam" id="PF09994">
    <property type="entry name" value="T6SS_Tle1-like_cat"/>
    <property type="match status" value="1"/>
</dbReference>
<dbReference type="CDD" id="cd00882">
    <property type="entry name" value="Ras_like_GTPase"/>
    <property type="match status" value="1"/>
</dbReference>
<accession>A0AAI8VKP9</accession>
<dbReference type="PANTHER" id="PTHR33840">
    <property type="match status" value="1"/>
</dbReference>
<dbReference type="InterPro" id="IPR018712">
    <property type="entry name" value="Tle1-like_cat"/>
</dbReference>
<dbReference type="Pfam" id="PF01926">
    <property type="entry name" value="MMR_HSR1"/>
    <property type="match status" value="1"/>
</dbReference>
<dbReference type="SUPFAM" id="SSF52540">
    <property type="entry name" value="P-loop containing nucleoside triphosphate hydrolases"/>
    <property type="match status" value="1"/>
</dbReference>
<organism evidence="4 5">
    <name type="scientific">Anthostomella pinea</name>
    <dbReference type="NCBI Taxonomy" id="933095"/>
    <lineage>
        <taxon>Eukaryota</taxon>
        <taxon>Fungi</taxon>
        <taxon>Dikarya</taxon>
        <taxon>Ascomycota</taxon>
        <taxon>Pezizomycotina</taxon>
        <taxon>Sordariomycetes</taxon>
        <taxon>Xylariomycetidae</taxon>
        <taxon>Xylariales</taxon>
        <taxon>Xylariaceae</taxon>
        <taxon>Anthostomella</taxon>
    </lineage>
</organism>
<evidence type="ECO:0000259" key="3">
    <source>
        <dbReference type="Pfam" id="PF09994"/>
    </source>
</evidence>
<gene>
    <name evidence="4" type="ORF">KHLLAP_LOCUS7197</name>
</gene>
<dbReference type="InterPro" id="IPR006073">
    <property type="entry name" value="GTP-bd"/>
</dbReference>
<dbReference type="PANTHER" id="PTHR33840:SF1">
    <property type="entry name" value="TLE1 PHOSPHOLIPASE DOMAIN-CONTAINING PROTEIN"/>
    <property type="match status" value="1"/>
</dbReference>
<evidence type="ECO:0000313" key="5">
    <source>
        <dbReference type="Proteomes" id="UP001295740"/>
    </source>
</evidence>
<evidence type="ECO:0000256" key="1">
    <source>
        <dbReference type="SAM" id="MobiDB-lite"/>
    </source>
</evidence>
<feature type="domain" description="T6SS Phospholipase effector Tle1-like catalytic" evidence="3">
    <location>
        <begin position="7"/>
        <end position="268"/>
    </location>
</feature>